<reference evidence="1" key="1">
    <citation type="submission" date="2014-09" db="EMBL/GenBank/DDBJ databases">
        <authorList>
            <person name="Magalhaes I.L.F."/>
            <person name="Oliveira U."/>
            <person name="Santos F.R."/>
            <person name="Vidigal T.H.D.A."/>
            <person name="Brescovit A.D."/>
            <person name="Santos A.J."/>
        </authorList>
    </citation>
    <scope>NUCLEOTIDE SEQUENCE</scope>
    <source>
        <tissue evidence="1">Shoot tissue taken approximately 20 cm above the soil surface</tissue>
    </source>
</reference>
<sequence>MALTGGHMCKLLSGKRYFLMTVAAF</sequence>
<protein>
    <submittedName>
        <fullName evidence="1">Uncharacterized protein</fullName>
    </submittedName>
</protein>
<organism evidence="1">
    <name type="scientific">Arundo donax</name>
    <name type="common">Giant reed</name>
    <name type="synonym">Donax arundinaceus</name>
    <dbReference type="NCBI Taxonomy" id="35708"/>
    <lineage>
        <taxon>Eukaryota</taxon>
        <taxon>Viridiplantae</taxon>
        <taxon>Streptophyta</taxon>
        <taxon>Embryophyta</taxon>
        <taxon>Tracheophyta</taxon>
        <taxon>Spermatophyta</taxon>
        <taxon>Magnoliopsida</taxon>
        <taxon>Liliopsida</taxon>
        <taxon>Poales</taxon>
        <taxon>Poaceae</taxon>
        <taxon>PACMAD clade</taxon>
        <taxon>Arundinoideae</taxon>
        <taxon>Arundineae</taxon>
        <taxon>Arundo</taxon>
    </lineage>
</organism>
<reference evidence="1" key="2">
    <citation type="journal article" date="2015" name="Data Brief">
        <title>Shoot transcriptome of the giant reed, Arundo donax.</title>
        <authorList>
            <person name="Barrero R.A."/>
            <person name="Guerrero F.D."/>
            <person name="Moolhuijzen P."/>
            <person name="Goolsby J.A."/>
            <person name="Tidwell J."/>
            <person name="Bellgard S.E."/>
            <person name="Bellgard M.I."/>
        </authorList>
    </citation>
    <scope>NUCLEOTIDE SEQUENCE</scope>
    <source>
        <tissue evidence="1">Shoot tissue taken approximately 20 cm above the soil surface</tissue>
    </source>
</reference>
<dbReference type="AlphaFoldDB" id="A0A0A9BYA2"/>
<dbReference type="EMBL" id="GBRH01230707">
    <property type="protein sequence ID" value="JAD67188.1"/>
    <property type="molecule type" value="Transcribed_RNA"/>
</dbReference>
<proteinExistence type="predicted"/>
<name>A0A0A9BYA2_ARUDO</name>
<accession>A0A0A9BYA2</accession>
<evidence type="ECO:0000313" key="1">
    <source>
        <dbReference type="EMBL" id="JAD67188.1"/>
    </source>
</evidence>